<dbReference type="InterPro" id="IPR005500">
    <property type="entry name" value="DUF309"/>
</dbReference>
<evidence type="ECO:0000313" key="2">
    <source>
        <dbReference type="Proteomes" id="UP000681526"/>
    </source>
</evidence>
<dbReference type="InterPro" id="IPR023203">
    <property type="entry name" value="TTHA0068_sf"/>
</dbReference>
<dbReference type="EMBL" id="CAJRAY010000056">
    <property type="protein sequence ID" value="CAG5088390.1"/>
    <property type="molecule type" value="Genomic_DNA"/>
</dbReference>
<organism evidence="1 2">
    <name type="scientific">Thermobacillus xylanilyticus</name>
    <dbReference type="NCBI Taxonomy" id="76633"/>
    <lineage>
        <taxon>Bacteria</taxon>
        <taxon>Bacillati</taxon>
        <taxon>Bacillota</taxon>
        <taxon>Bacilli</taxon>
        <taxon>Bacillales</taxon>
        <taxon>Paenibacillaceae</taxon>
        <taxon>Thermobacillus</taxon>
    </lineage>
</organism>
<proteinExistence type="predicted"/>
<dbReference type="RefSeq" id="WP_213484791.1">
    <property type="nucleotide sequence ID" value="NZ_CAJRAY010000056.1"/>
</dbReference>
<protein>
    <submittedName>
        <fullName evidence="1">Uncharacterized protein ypuF</fullName>
    </submittedName>
</protein>
<name>A0ABN7S0L5_THEXY</name>
<dbReference type="Pfam" id="PF03745">
    <property type="entry name" value="DUF309"/>
    <property type="match status" value="1"/>
</dbReference>
<evidence type="ECO:0000313" key="1">
    <source>
        <dbReference type="EMBL" id="CAG5088390.1"/>
    </source>
</evidence>
<gene>
    <name evidence="1" type="primary">txxe 2348</name>
    <name evidence="1" type="ORF">TXXE_11930</name>
</gene>
<dbReference type="PANTHER" id="PTHR34796">
    <property type="entry name" value="EXPRESSED PROTEIN"/>
    <property type="match status" value="1"/>
</dbReference>
<reference evidence="1 2" key="1">
    <citation type="submission" date="2021-04" db="EMBL/GenBank/DDBJ databases">
        <authorList>
            <person name="Rakotoarivonina H."/>
        </authorList>
    </citation>
    <scope>NUCLEOTIDE SEQUENCE [LARGE SCALE GENOMIC DNA]</scope>
    <source>
        <strain evidence="1 2">XE</strain>
    </source>
</reference>
<dbReference type="Proteomes" id="UP000681526">
    <property type="component" value="Unassembled WGS sequence"/>
</dbReference>
<keyword evidence="2" id="KW-1185">Reference proteome</keyword>
<accession>A0ABN7S0L5</accession>
<dbReference type="PANTHER" id="PTHR34796:SF1">
    <property type="entry name" value="EXPRESSED PROTEIN"/>
    <property type="match status" value="1"/>
</dbReference>
<dbReference type="SUPFAM" id="SSF140663">
    <property type="entry name" value="TTHA0068-like"/>
    <property type="match status" value="1"/>
</dbReference>
<comment type="caution">
    <text evidence="1">The sequence shown here is derived from an EMBL/GenBank/DDBJ whole genome shotgun (WGS) entry which is preliminary data.</text>
</comment>
<dbReference type="Gene3D" id="1.10.3450.10">
    <property type="entry name" value="TTHA0068-like"/>
    <property type="match status" value="1"/>
</dbReference>
<sequence length="146" mass="16319">MATDPKFVRFLVLFNRDRDYYECHDVMEELWLEEGRSRFWQGLLQVAVGLHHYENDNYTGAVKLLRAALEKLDGYADAEAGIDVKRLREDAAAVLAPLEAWLAEGSGGHPPEPEPIEIRVIDPQLAGLVAAETARPHGDQPRADGE</sequence>